<dbReference type="HOGENOM" id="CLU_2630124_0_0_11"/>
<gene>
    <name evidence="2" type="ORF">HMPREF1978_01814</name>
</gene>
<evidence type="ECO:0000313" key="3">
    <source>
        <dbReference type="Proteomes" id="UP000016481"/>
    </source>
</evidence>
<evidence type="ECO:0000256" key="1">
    <source>
        <dbReference type="SAM" id="Phobius"/>
    </source>
</evidence>
<proteinExistence type="predicted"/>
<reference evidence="2 3" key="1">
    <citation type="submission" date="2013-08" db="EMBL/GenBank/DDBJ databases">
        <authorList>
            <person name="Weinstock G."/>
            <person name="Sodergren E."/>
            <person name="Wylie T."/>
            <person name="Fulton L."/>
            <person name="Fulton R."/>
            <person name="Fronick C."/>
            <person name="O'Laughlin M."/>
            <person name="Godfrey J."/>
            <person name="Miner T."/>
            <person name="Herter B."/>
            <person name="Appelbaum E."/>
            <person name="Cordes M."/>
            <person name="Lek S."/>
            <person name="Wollam A."/>
            <person name="Pepin K.H."/>
            <person name="Palsikar V.B."/>
            <person name="Mitreva M."/>
            <person name="Wilson R.K."/>
        </authorList>
    </citation>
    <scope>NUCLEOTIDE SEQUENCE [LARGE SCALE GENOMIC DNA]</scope>
    <source>
        <strain evidence="2 3">F0530</strain>
    </source>
</reference>
<name>U1PV74_9ACTO</name>
<keyword evidence="1" id="KW-1133">Transmembrane helix</keyword>
<dbReference type="AlphaFoldDB" id="U1PV74"/>
<dbReference type="Proteomes" id="UP000016481">
    <property type="component" value="Unassembled WGS sequence"/>
</dbReference>
<sequence length="77" mass="8158">MAVGVLVALARGELCALEEVVTEAGALMLEAAEMVLVLLVRRFQKKTPVTAKAIARAAATAAIVALLLFVVCLRMFM</sequence>
<organism evidence="2 3">
    <name type="scientific">Actinomyces graevenitzii F0530</name>
    <dbReference type="NCBI Taxonomy" id="1321817"/>
    <lineage>
        <taxon>Bacteria</taxon>
        <taxon>Bacillati</taxon>
        <taxon>Actinomycetota</taxon>
        <taxon>Actinomycetes</taxon>
        <taxon>Actinomycetales</taxon>
        <taxon>Actinomycetaceae</taxon>
        <taxon>Actinomyces</taxon>
    </lineage>
</organism>
<keyword evidence="1" id="KW-0812">Transmembrane</keyword>
<accession>U1PV74</accession>
<comment type="caution">
    <text evidence="2">The sequence shown here is derived from an EMBL/GenBank/DDBJ whole genome shotgun (WGS) entry which is preliminary data.</text>
</comment>
<protein>
    <submittedName>
        <fullName evidence="2">Uncharacterized protein</fullName>
    </submittedName>
</protein>
<evidence type="ECO:0000313" key="2">
    <source>
        <dbReference type="EMBL" id="ERH14356.1"/>
    </source>
</evidence>
<keyword evidence="1" id="KW-0472">Membrane</keyword>
<dbReference type="EMBL" id="AWSC01000070">
    <property type="protein sequence ID" value="ERH14356.1"/>
    <property type="molecule type" value="Genomic_DNA"/>
</dbReference>
<feature type="transmembrane region" description="Helical" evidence="1">
    <location>
        <begin position="53"/>
        <end position="76"/>
    </location>
</feature>